<comment type="caution">
    <text evidence="2">The sequence shown here is derived from an EMBL/GenBank/DDBJ whole genome shotgun (WGS) entry which is preliminary data.</text>
</comment>
<sequence length="185" mass="19688">MTTAFTGFITVLLFQLLMVHHHCNAMNEAEAVSILIENHFIKDVDESVFMTDNIDVAASITSEDGSITAYAFGMSYTATIYDARNIQLAKTNVSVCGIPKGNNLGDMELARSVGSLVLTGQLKGLGVPITYTVWVENPTARGSTCGGCGTITFDPSNPNGGPVEIFTGDPENDMLNVITICADSK</sequence>
<keyword evidence="1" id="KW-0732">Signal</keyword>
<evidence type="ECO:0000256" key="1">
    <source>
        <dbReference type="SAM" id="SignalP"/>
    </source>
</evidence>
<protein>
    <submittedName>
        <fullName evidence="2">Uncharacterized protein</fullName>
    </submittedName>
</protein>
<name>A0ABP1RLC6_9HEXA</name>
<feature type="signal peptide" evidence="1">
    <location>
        <begin position="1"/>
        <end position="25"/>
    </location>
</feature>
<organism evidence="2 3">
    <name type="scientific">Orchesella dallaii</name>
    <dbReference type="NCBI Taxonomy" id="48710"/>
    <lineage>
        <taxon>Eukaryota</taxon>
        <taxon>Metazoa</taxon>
        <taxon>Ecdysozoa</taxon>
        <taxon>Arthropoda</taxon>
        <taxon>Hexapoda</taxon>
        <taxon>Collembola</taxon>
        <taxon>Entomobryomorpha</taxon>
        <taxon>Entomobryoidea</taxon>
        <taxon>Orchesellidae</taxon>
        <taxon>Orchesellinae</taxon>
        <taxon>Orchesella</taxon>
    </lineage>
</organism>
<evidence type="ECO:0000313" key="3">
    <source>
        <dbReference type="Proteomes" id="UP001642540"/>
    </source>
</evidence>
<reference evidence="2 3" key="1">
    <citation type="submission" date="2024-08" db="EMBL/GenBank/DDBJ databases">
        <authorList>
            <person name="Cucini C."/>
            <person name="Frati F."/>
        </authorList>
    </citation>
    <scope>NUCLEOTIDE SEQUENCE [LARGE SCALE GENOMIC DNA]</scope>
</reference>
<evidence type="ECO:0000313" key="2">
    <source>
        <dbReference type="EMBL" id="CAL8130048.1"/>
    </source>
</evidence>
<feature type="chain" id="PRO_5047123770" evidence="1">
    <location>
        <begin position="26"/>
        <end position="185"/>
    </location>
</feature>
<dbReference type="Proteomes" id="UP001642540">
    <property type="component" value="Unassembled WGS sequence"/>
</dbReference>
<keyword evidence="3" id="KW-1185">Reference proteome</keyword>
<accession>A0ABP1RLC6</accession>
<gene>
    <name evidence="2" type="ORF">ODALV1_LOCUS23539</name>
</gene>
<proteinExistence type="predicted"/>
<dbReference type="EMBL" id="CAXLJM020000081">
    <property type="protein sequence ID" value="CAL8130048.1"/>
    <property type="molecule type" value="Genomic_DNA"/>
</dbReference>